<keyword evidence="3" id="KW-0238">DNA-binding</keyword>
<organism evidence="8 9">
    <name type="scientific">Hibiscus syriacus</name>
    <name type="common">Rose of Sharon</name>
    <dbReference type="NCBI Taxonomy" id="106335"/>
    <lineage>
        <taxon>Eukaryota</taxon>
        <taxon>Viridiplantae</taxon>
        <taxon>Streptophyta</taxon>
        <taxon>Embryophyta</taxon>
        <taxon>Tracheophyta</taxon>
        <taxon>Spermatophyta</taxon>
        <taxon>Magnoliopsida</taxon>
        <taxon>eudicotyledons</taxon>
        <taxon>Gunneridae</taxon>
        <taxon>Pentapetalae</taxon>
        <taxon>rosids</taxon>
        <taxon>malvids</taxon>
        <taxon>Malvales</taxon>
        <taxon>Malvaceae</taxon>
        <taxon>Malvoideae</taxon>
        <taxon>Hibiscus</taxon>
    </lineage>
</organism>
<sequence length="319" mass="35496">MEDVLGNSSFLVNSFPLESIFESSSEGDKFPLGFLELLGAQYFTSPPLFDIAHHVPSLVTDPPIKIESPDAFNLPATSNSSSISSASSEAVNDESVKVGDQEEDQQKPINSILLSLPFFYVLLKAKKTNQKRQRKPRFAFMTKSEVDHLEDGYKWRKYGQKACADVTNRFLNRGRVFGYFEFTVIASVVDVIAAVTSNSDDDETSISRPKSRSSYYRCISTSCNVKKRVERSFTDPNIVVTTYEGQHTHPSPLVPHTSLGGSHLNSGISAGAVFGMSMQRAQPHFYRQQIPFSSALSPLLKDDHGLLQDFIPSHMLKEE</sequence>
<keyword evidence="5" id="KW-0539">Nucleus</keyword>
<proteinExistence type="predicted"/>
<dbReference type="GO" id="GO:0043565">
    <property type="term" value="F:sequence-specific DNA binding"/>
    <property type="evidence" value="ECO:0007669"/>
    <property type="project" value="InterPro"/>
</dbReference>
<dbReference type="EMBL" id="VEPZ02001756">
    <property type="protein sequence ID" value="KAE8657641.1"/>
    <property type="molecule type" value="Genomic_DNA"/>
</dbReference>
<gene>
    <name evidence="8" type="ORF">F3Y22_tig00116984pilonHSYRG00084</name>
</gene>
<evidence type="ECO:0000256" key="4">
    <source>
        <dbReference type="ARBA" id="ARBA00023163"/>
    </source>
</evidence>
<feature type="domain" description="WRKY" evidence="7">
    <location>
        <begin position="144"/>
        <end position="252"/>
    </location>
</feature>
<evidence type="ECO:0000256" key="1">
    <source>
        <dbReference type="ARBA" id="ARBA00004123"/>
    </source>
</evidence>
<dbReference type="InterPro" id="IPR044810">
    <property type="entry name" value="WRKY_plant"/>
</dbReference>
<name>A0A6A2WHQ6_HIBSY</name>
<keyword evidence="4" id="KW-0804">Transcription</keyword>
<dbReference type="GO" id="GO:0005634">
    <property type="term" value="C:nucleus"/>
    <property type="evidence" value="ECO:0007669"/>
    <property type="project" value="UniProtKB-SubCell"/>
</dbReference>
<dbReference type="PANTHER" id="PTHR31221">
    <property type="entry name" value="WRKY TRANSCRIPTION FACTOR PROTEIN 1-RELATED"/>
    <property type="match status" value="1"/>
</dbReference>
<keyword evidence="2" id="KW-0805">Transcription regulation</keyword>
<evidence type="ECO:0000313" key="8">
    <source>
        <dbReference type="EMBL" id="KAE8657641.1"/>
    </source>
</evidence>
<keyword evidence="9" id="KW-1185">Reference proteome</keyword>
<dbReference type="InterPro" id="IPR036576">
    <property type="entry name" value="WRKY_dom_sf"/>
</dbReference>
<reference evidence="8" key="1">
    <citation type="submission" date="2019-09" db="EMBL/GenBank/DDBJ databases">
        <title>Draft genome information of white flower Hibiscus syriacus.</title>
        <authorList>
            <person name="Kim Y.-M."/>
        </authorList>
    </citation>
    <scope>NUCLEOTIDE SEQUENCE [LARGE SCALE GENOMIC DNA]</scope>
    <source>
        <strain evidence="8">YM2019G1</strain>
    </source>
</reference>
<comment type="caution">
    <text evidence="8">The sequence shown here is derived from an EMBL/GenBank/DDBJ whole genome shotgun (WGS) entry which is preliminary data.</text>
</comment>
<evidence type="ECO:0000256" key="2">
    <source>
        <dbReference type="ARBA" id="ARBA00023015"/>
    </source>
</evidence>
<evidence type="ECO:0000256" key="5">
    <source>
        <dbReference type="ARBA" id="ARBA00023242"/>
    </source>
</evidence>
<feature type="compositionally biased region" description="Low complexity" evidence="6">
    <location>
        <begin position="78"/>
        <end position="88"/>
    </location>
</feature>
<dbReference type="InterPro" id="IPR003657">
    <property type="entry name" value="WRKY_dom"/>
</dbReference>
<dbReference type="Proteomes" id="UP000436088">
    <property type="component" value="Unassembled WGS sequence"/>
</dbReference>
<comment type="subcellular location">
    <subcellularLocation>
        <location evidence="1">Nucleus</location>
    </subcellularLocation>
</comment>
<dbReference type="PROSITE" id="PS50811">
    <property type="entry name" value="WRKY"/>
    <property type="match status" value="1"/>
</dbReference>
<dbReference type="Gene3D" id="2.20.25.80">
    <property type="entry name" value="WRKY domain"/>
    <property type="match status" value="1"/>
</dbReference>
<evidence type="ECO:0000256" key="3">
    <source>
        <dbReference type="ARBA" id="ARBA00023125"/>
    </source>
</evidence>
<dbReference type="AlphaFoldDB" id="A0A6A2WHQ6"/>
<accession>A0A6A2WHQ6</accession>
<feature type="region of interest" description="Disordered" evidence="6">
    <location>
        <begin position="77"/>
        <end position="104"/>
    </location>
</feature>
<evidence type="ECO:0000256" key="6">
    <source>
        <dbReference type="SAM" id="MobiDB-lite"/>
    </source>
</evidence>
<evidence type="ECO:0000313" key="9">
    <source>
        <dbReference type="Proteomes" id="UP000436088"/>
    </source>
</evidence>
<protein>
    <recommendedName>
        <fullName evidence="7">WRKY domain-containing protein</fullName>
    </recommendedName>
</protein>
<dbReference type="PANTHER" id="PTHR31221:SF289">
    <property type="entry name" value="WRKY TRANSCRIPTION FACTOR 68"/>
    <property type="match status" value="1"/>
</dbReference>
<dbReference type="GO" id="GO:0003700">
    <property type="term" value="F:DNA-binding transcription factor activity"/>
    <property type="evidence" value="ECO:0007669"/>
    <property type="project" value="InterPro"/>
</dbReference>
<feature type="compositionally biased region" description="Basic and acidic residues" evidence="6">
    <location>
        <begin position="94"/>
        <end position="104"/>
    </location>
</feature>
<evidence type="ECO:0000259" key="7">
    <source>
        <dbReference type="PROSITE" id="PS50811"/>
    </source>
</evidence>
<dbReference type="SMART" id="SM00774">
    <property type="entry name" value="WRKY"/>
    <property type="match status" value="1"/>
</dbReference>
<dbReference type="SUPFAM" id="SSF118290">
    <property type="entry name" value="WRKY DNA-binding domain"/>
    <property type="match status" value="2"/>
</dbReference>
<dbReference type="Pfam" id="PF03106">
    <property type="entry name" value="WRKY"/>
    <property type="match status" value="1"/>
</dbReference>